<evidence type="ECO:0000313" key="5">
    <source>
        <dbReference type="Proteomes" id="UP000186883"/>
    </source>
</evidence>
<dbReference type="Proteomes" id="UP000186883">
    <property type="component" value="Unassembled WGS sequence"/>
</dbReference>
<organism evidence="2 4">
    <name type="scientific">Amycolatopsis regifaucium</name>
    <dbReference type="NCBI Taxonomy" id="546365"/>
    <lineage>
        <taxon>Bacteria</taxon>
        <taxon>Bacillati</taxon>
        <taxon>Actinomycetota</taxon>
        <taxon>Actinomycetes</taxon>
        <taxon>Pseudonocardiales</taxon>
        <taxon>Pseudonocardiaceae</taxon>
        <taxon>Amycolatopsis</taxon>
    </lineage>
</organism>
<accession>A0A154MVD2</accession>
<sequence length="428" mass="45560">MSSLSETFGARLRALRVAEGVSLSEFARRLYYSKGHVSRIETGAQSPSSEFVRKCDAELGAGGELIALAGEKARVVRTALSESAEEEVWVMTMTPDGGAAFSPVARRDVLLGGMAVIAGLKVSGTGVVAANAEAQLRYHRHLFDSARDLGQISSPDVVLPLVVGQAQALRTLAKQVDASTVPAVASLAARTAEYAGWMAQESGDDSAAAWWTDRAVQVARVAGDDFLAGYALVRQALIAMYQDDGATTVSLAQRAQAEQNLPARVLGLAAQREAQGYALLGDRDACLRALDRARTLLLDPDGAPEGPVIGTSRVVDPVAVASGWCLYDLGRPAEAVEVLDRELARIPGSAVRARTRFGVRLCLAYAASGELEQACRLARLLFGQIAQLDSATVRTDLRRLATLVRRWSTHPEVRALEPELTIALGRSA</sequence>
<dbReference type="Pfam" id="PF13560">
    <property type="entry name" value="HTH_31"/>
    <property type="match status" value="1"/>
</dbReference>
<evidence type="ECO:0000313" key="3">
    <source>
        <dbReference type="EMBL" id="OKA11302.1"/>
    </source>
</evidence>
<dbReference type="Gene3D" id="1.25.40.10">
    <property type="entry name" value="Tetratricopeptide repeat domain"/>
    <property type="match status" value="1"/>
</dbReference>
<dbReference type="EMBL" id="LOBU02000001">
    <property type="protein sequence ID" value="OKA11302.1"/>
    <property type="molecule type" value="Genomic_DNA"/>
</dbReference>
<evidence type="ECO:0000259" key="1">
    <source>
        <dbReference type="PROSITE" id="PS50943"/>
    </source>
</evidence>
<dbReference type="AlphaFoldDB" id="A0A154MVD2"/>
<evidence type="ECO:0000313" key="4">
    <source>
        <dbReference type="Proteomes" id="UP000076321"/>
    </source>
</evidence>
<dbReference type="Proteomes" id="UP000076321">
    <property type="component" value="Unassembled WGS sequence"/>
</dbReference>
<reference evidence="3 5" key="2">
    <citation type="submission" date="2016-11" db="EMBL/GenBank/DDBJ databases">
        <title>Genome sequencing of Amycolatopsis regifaucium.</title>
        <authorList>
            <person name="Mayilraj S."/>
            <person name="Kaur N."/>
        </authorList>
    </citation>
    <scope>NUCLEOTIDE SEQUENCE [LARGE SCALE GENOMIC DNA]</scope>
    <source>
        <strain evidence="3 5">GY080</strain>
    </source>
</reference>
<name>A0A154MVD2_9PSEU</name>
<dbReference type="PROSITE" id="PS50943">
    <property type="entry name" value="HTH_CROC1"/>
    <property type="match status" value="1"/>
</dbReference>
<dbReference type="CDD" id="cd00093">
    <property type="entry name" value="HTH_XRE"/>
    <property type="match status" value="1"/>
</dbReference>
<dbReference type="RefSeq" id="WP_061983789.1">
    <property type="nucleotide sequence ID" value="NZ_FOPQ01000004.1"/>
</dbReference>
<dbReference type="SUPFAM" id="SSF48452">
    <property type="entry name" value="TPR-like"/>
    <property type="match status" value="1"/>
</dbReference>
<dbReference type="Gene3D" id="1.10.260.40">
    <property type="entry name" value="lambda repressor-like DNA-binding domains"/>
    <property type="match status" value="1"/>
</dbReference>
<dbReference type="EMBL" id="LQCI01000002">
    <property type="protein sequence ID" value="KZB88231.1"/>
    <property type="molecule type" value="Genomic_DNA"/>
</dbReference>
<dbReference type="InterPro" id="IPR001387">
    <property type="entry name" value="Cro/C1-type_HTH"/>
</dbReference>
<evidence type="ECO:0000313" key="2">
    <source>
        <dbReference type="EMBL" id="KZB88231.1"/>
    </source>
</evidence>
<reference evidence="2 4" key="1">
    <citation type="submission" date="2015-12" db="EMBL/GenBank/DDBJ databases">
        <title>Amycolatopsis regifaucium genome sequencing and assembly.</title>
        <authorList>
            <person name="Mayilraj S."/>
        </authorList>
    </citation>
    <scope>NUCLEOTIDE SEQUENCE [LARGE SCALE GENOMIC DNA]</scope>
    <source>
        <strain evidence="2 4">GY080</strain>
    </source>
</reference>
<feature type="domain" description="HTH cro/C1-type" evidence="1">
    <location>
        <begin position="12"/>
        <end position="65"/>
    </location>
</feature>
<dbReference type="SMART" id="SM00530">
    <property type="entry name" value="HTH_XRE"/>
    <property type="match status" value="1"/>
</dbReference>
<protein>
    <recommendedName>
        <fullName evidence="1">HTH cro/C1-type domain-containing protein</fullName>
    </recommendedName>
</protein>
<comment type="caution">
    <text evidence="2">The sequence shown here is derived from an EMBL/GenBank/DDBJ whole genome shotgun (WGS) entry which is preliminary data.</text>
</comment>
<dbReference type="GO" id="GO:0003677">
    <property type="term" value="F:DNA binding"/>
    <property type="evidence" value="ECO:0007669"/>
    <property type="project" value="InterPro"/>
</dbReference>
<dbReference type="SUPFAM" id="SSF47413">
    <property type="entry name" value="lambda repressor-like DNA-binding domains"/>
    <property type="match status" value="1"/>
</dbReference>
<proteinExistence type="predicted"/>
<dbReference type="OrthoDB" id="5184419at2"/>
<keyword evidence="5" id="KW-1185">Reference proteome</keyword>
<dbReference type="InterPro" id="IPR011990">
    <property type="entry name" value="TPR-like_helical_dom_sf"/>
</dbReference>
<dbReference type="InterPro" id="IPR010982">
    <property type="entry name" value="Lambda_DNA-bd_dom_sf"/>
</dbReference>
<gene>
    <name evidence="3" type="ORF">ATP06_0200045</name>
    <name evidence="2" type="ORF">AVL48_19930</name>
</gene>